<dbReference type="PANTHER" id="PTHR24293:SF0">
    <property type="entry name" value="CYP46A1 PROTEIN-RELATED"/>
    <property type="match status" value="1"/>
</dbReference>
<dbReference type="GO" id="GO:0005506">
    <property type="term" value="F:iron ion binding"/>
    <property type="evidence" value="ECO:0007669"/>
    <property type="project" value="InterPro"/>
</dbReference>
<feature type="binding site" description="axial binding residue" evidence="2">
    <location>
        <position position="459"/>
    </location>
    <ligand>
        <name>heme</name>
        <dbReference type="ChEBI" id="CHEBI:30413"/>
    </ligand>
    <ligandPart>
        <name>Fe</name>
        <dbReference type="ChEBI" id="CHEBI:18248"/>
    </ligandPart>
</feature>
<keyword evidence="3" id="KW-0560">Oxidoreductase</keyword>
<keyword evidence="2 3" id="KW-0479">Metal-binding</keyword>
<dbReference type="OrthoDB" id="1470350at2759"/>
<accession>A0A6S7H8Q5</accession>
<dbReference type="SUPFAM" id="SSF48264">
    <property type="entry name" value="Cytochrome P450"/>
    <property type="match status" value="1"/>
</dbReference>
<dbReference type="PRINTS" id="PR00385">
    <property type="entry name" value="P450"/>
</dbReference>
<dbReference type="InterPro" id="IPR001128">
    <property type="entry name" value="Cyt_P450"/>
</dbReference>
<keyword evidence="2 3" id="KW-0408">Iron</keyword>
<dbReference type="EMBL" id="CACRXK020004287">
    <property type="protein sequence ID" value="CAB4002205.1"/>
    <property type="molecule type" value="Genomic_DNA"/>
</dbReference>
<comment type="cofactor">
    <cofactor evidence="2">
        <name>heme</name>
        <dbReference type="ChEBI" id="CHEBI:30413"/>
    </cofactor>
</comment>
<comment type="caution">
    <text evidence="4">The sequence shown here is derived from an EMBL/GenBank/DDBJ whole genome shotgun (WGS) entry which is preliminary data.</text>
</comment>
<dbReference type="PRINTS" id="PR00463">
    <property type="entry name" value="EP450I"/>
</dbReference>
<organism evidence="4 5">
    <name type="scientific">Paramuricea clavata</name>
    <name type="common">Red gorgonian</name>
    <name type="synonym">Violescent sea-whip</name>
    <dbReference type="NCBI Taxonomy" id="317549"/>
    <lineage>
        <taxon>Eukaryota</taxon>
        <taxon>Metazoa</taxon>
        <taxon>Cnidaria</taxon>
        <taxon>Anthozoa</taxon>
        <taxon>Octocorallia</taxon>
        <taxon>Malacalcyonacea</taxon>
        <taxon>Plexauridae</taxon>
        <taxon>Paramuricea</taxon>
    </lineage>
</organism>
<evidence type="ECO:0000313" key="5">
    <source>
        <dbReference type="Proteomes" id="UP001152795"/>
    </source>
</evidence>
<dbReference type="Pfam" id="PF00067">
    <property type="entry name" value="p450"/>
    <property type="match status" value="1"/>
</dbReference>
<dbReference type="InterPro" id="IPR017972">
    <property type="entry name" value="Cyt_P450_CS"/>
</dbReference>
<comment type="similarity">
    <text evidence="1 3">Belongs to the cytochrome P450 family.</text>
</comment>
<evidence type="ECO:0000313" key="4">
    <source>
        <dbReference type="EMBL" id="CAB4002205.1"/>
    </source>
</evidence>
<dbReference type="PROSITE" id="PS00086">
    <property type="entry name" value="CYTOCHROME_P450"/>
    <property type="match status" value="1"/>
</dbReference>
<dbReference type="InterPro" id="IPR002401">
    <property type="entry name" value="Cyt_P450_E_grp-I"/>
</dbReference>
<dbReference type="GO" id="GO:0006707">
    <property type="term" value="P:cholesterol catabolic process"/>
    <property type="evidence" value="ECO:0007669"/>
    <property type="project" value="InterPro"/>
</dbReference>
<keyword evidence="2 3" id="KW-0349">Heme</keyword>
<proteinExistence type="inferred from homology"/>
<protein>
    <submittedName>
        <fullName evidence="4">Cholesterol 24-hydroxylase-like</fullName>
    </submittedName>
</protein>
<dbReference type="InterPro" id="IPR039983">
    <property type="entry name" value="CYP46A1"/>
</dbReference>
<sequence>MAVTVLSMVLCLISYILPTILLGCFGCVFFFVAYLYYVHKINDHLPGPPRSSFILGHLPDMWKYKAETGRTTSEFLLEKRLEYGPIFILFFIHKPIVFLGDATYLRHVYINNHASLFKSSFFYPKFGFVYGERGAGYGLVSNTNEASWRKRRQVMNPAFHRKCLKDFMDNFNNVCDIFMTHLDRVVDCGEPTSMLQEFTKVTLEAMSQVSFNINTHAIEDPNSPFPGAIRHYLCGVQDNIDIPLHPTLLGIFQFKLFQNAIKREQIDAARFLRKFASDCTTTRMKDIADNKAVPDDLLSLLIKDGSLTLDDIIDEFVTIFLAGQETTANSLSFTLYEVIRNPHVEAKLLNEVTEVLRGRDYVEFDDLAKLKYLGQVLEESLRKYPVAPAPSRVLAKDITVGGYHIPKGNGIDSLQIFFSMNPEIWENPDVFDPERFFETKNIPNFSMTHFPFSIGPRNCIGQTFSKFESKVILAKLLQKFQFRLLPGQTNRVKARLTSTPRDGVMCEDTRRE</sequence>
<dbReference type="InterPro" id="IPR036396">
    <property type="entry name" value="Cyt_P450_sf"/>
</dbReference>
<evidence type="ECO:0000256" key="1">
    <source>
        <dbReference type="ARBA" id="ARBA00010617"/>
    </source>
</evidence>
<dbReference type="Gene3D" id="1.10.630.10">
    <property type="entry name" value="Cytochrome P450"/>
    <property type="match status" value="1"/>
</dbReference>
<gene>
    <name evidence="4" type="ORF">PACLA_8A038002</name>
</gene>
<dbReference type="Proteomes" id="UP001152795">
    <property type="component" value="Unassembled WGS sequence"/>
</dbReference>
<dbReference type="GO" id="GO:0033781">
    <property type="term" value="F:cholesterol 24-hydroxylase activity"/>
    <property type="evidence" value="ECO:0007669"/>
    <property type="project" value="InterPro"/>
</dbReference>
<dbReference type="AlphaFoldDB" id="A0A6S7H8Q5"/>
<dbReference type="GO" id="GO:0020037">
    <property type="term" value="F:heme binding"/>
    <property type="evidence" value="ECO:0007669"/>
    <property type="project" value="InterPro"/>
</dbReference>
<name>A0A6S7H8Q5_PARCT</name>
<keyword evidence="5" id="KW-1185">Reference proteome</keyword>
<keyword evidence="3" id="KW-0503">Monooxygenase</keyword>
<evidence type="ECO:0000256" key="2">
    <source>
        <dbReference type="PIRSR" id="PIRSR602401-1"/>
    </source>
</evidence>
<dbReference type="PANTHER" id="PTHR24293">
    <property type="entry name" value="CYTOCHROME P450 FAMILY 46 SUBFAMILY A"/>
    <property type="match status" value="1"/>
</dbReference>
<reference evidence="4" key="1">
    <citation type="submission" date="2020-04" db="EMBL/GenBank/DDBJ databases">
        <authorList>
            <person name="Alioto T."/>
            <person name="Alioto T."/>
            <person name="Gomez Garrido J."/>
        </authorList>
    </citation>
    <scope>NUCLEOTIDE SEQUENCE</scope>
    <source>
        <strain evidence="4">A484AB</strain>
    </source>
</reference>
<evidence type="ECO:0000256" key="3">
    <source>
        <dbReference type="RuleBase" id="RU000461"/>
    </source>
</evidence>